<comment type="caution">
    <text evidence="2">The sequence shown here is derived from an EMBL/GenBank/DDBJ whole genome shotgun (WGS) entry which is preliminary data.</text>
</comment>
<protein>
    <submittedName>
        <fullName evidence="2">Uncharacterized protein</fullName>
    </submittedName>
</protein>
<sequence length="77" mass="8841">PEVRQRFGGSVGDKGQSSTQAPDAPKFYNSSWWEKDDLERMDEDQLKVLKCMTESMFNKWKARLAGLENVEPQCGEE</sequence>
<dbReference type="AlphaFoldDB" id="A0AAV0H5E8"/>
<organism evidence="2 3">
    <name type="scientific">Linum tenue</name>
    <dbReference type="NCBI Taxonomy" id="586396"/>
    <lineage>
        <taxon>Eukaryota</taxon>
        <taxon>Viridiplantae</taxon>
        <taxon>Streptophyta</taxon>
        <taxon>Embryophyta</taxon>
        <taxon>Tracheophyta</taxon>
        <taxon>Spermatophyta</taxon>
        <taxon>Magnoliopsida</taxon>
        <taxon>eudicotyledons</taxon>
        <taxon>Gunneridae</taxon>
        <taxon>Pentapetalae</taxon>
        <taxon>rosids</taxon>
        <taxon>fabids</taxon>
        <taxon>Malpighiales</taxon>
        <taxon>Linaceae</taxon>
        <taxon>Linum</taxon>
    </lineage>
</organism>
<proteinExistence type="predicted"/>
<dbReference type="EMBL" id="CAMGYJ010000002">
    <property type="protein sequence ID" value="CAI0380485.1"/>
    <property type="molecule type" value="Genomic_DNA"/>
</dbReference>
<keyword evidence="3" id="KW-1185">Reference proteome</keyword>
<feature type="non-terminal residue" evidence="2">
    <location>
        <position position="1"/>
    </location>
</feature>
<evidence type="ECO:0000313" key="3">
    <source>
        <dbReference type="Proteomes" id="UP001154282"/>
    </source>
</evidence>
<dbReference type="Proteomes" id="UP001154282">
    <property type="component" value="Unassembled WGS sequence"/>
</dbReference>
<gene>
    <name evidence="2" type="ORF">LITE_LOCUS2697</name>
</gene>
<evidence type="ECO:0000313" key="2">
    <source>
        <dbReference type="EMBL" id="CAI0380485.1"/>
    </source>
</evidence>
<reference evidence="2" key="1">
    <citation type="submission" date="2022-08" db="EMBL/GenBank/DDBJ databases">
        <authorList>
            <person name="Gutierrez-Valencia J."/>
        </authorList>
    </citation>
    <scope>NUCLEOTIDE SEQUENCE</scope>
</reference>
<name>A0AAV0H5E8_9ROSI</name>
<evidence type="ECO:0000256" key="1">
    <source>
        <dbReference type="SAM" id="MobiDB-lite"/>
    </source>
</evidence>
<feature type="region of interest" description="Disordered" evidence="1">
    <location>
        <begin position="1"/>
        <end position="28"/>
    </location>
</feature>
<accession>A0AAV0H5E8</accession>